<dbReference type="InterPro" id="IPR051068">
    <property type="entry name" value="MFS_Domain-Containing_Protein"/>
</dbReference>
<feature type="transmembrane region" description="Helical" evidence="6">
    <location>
        <begin position="435"/>
        <end position="455"/>
    </location>
</feature>
<gene>
    <name evidence="8" type="ORF">H257_08796</name>
</gene>
<feature type="transmembrane region" description="Helical" evidence="6">
    <location>
        <begin position="79"/>
        <end position="98"/>
    </location>
</feature>
<keyword evidence="3 6" id="KW-0812">Transmembrane</keyword>
<dbReference type="Gene3D" id="1.20.1250.20">
    <property type="entry name" value="MFS general substrate transporter like domains"/>
    <property type="match status" value="1"/>
</dbReference>
<dbReference type="PANTHER" id="PTHR23510">
    <property type="entry name" value="INNER MEMBRANE TRANSPORT PROTEIN YAJR"/>
    <property type="match status" value="1"/>
</dbReference>
<dbReference type="RefSeq" id="XP_009833147.1">
    <property type="nucleotide sequence ID" value="XM_009834845.1"/>
</dbReference>
<evidence type="ECO:0000256" key="3">
    <source>
        <dbReference type="ARBA" id="ARBA00022692"/>
    </source>
</evidence>
<proteinExistence type="predicted"/>
<dbReference type="VEuPathDB" id="FungiDB:H257_08796"/>
<feature type="transmembrane region" description="Helical" evidence="6">
    <location>
        <begin position="105"/>
        <end position="122"/>
    </location>
</feature>
<keyword evidence="2" id="KW-0813">Transport</keyword>
<feature type="transmembrane region" description="Helical" evidence="6">
    <location>
        <begin position="214"/>
        <end position="236"/>
    </location>
</feature>
<evidence type="ECO:0000256" key="2">
    <source>
        <dbReference type="ARBA" id="ARBA00022448"/>
    </source>
</evidence>
<dbReference type="InterPro" id="IPR036259">
    <property type="entry name" value="MFS_trans_sf"/>
</dbReference>
<feature type="transmembrane region" description="Helical" evidence="6">
    <location>
        <begin position="369"/>
        <end position="394"/>
    </location>
</feature>
<dbReference type="GO" id="GO:0012505">
    <property type="term" value="C:endomembrane system"/>
    <property type="evidence" value="ECO:0007669"/>
    <property type="project" value="UniProtKB-SubCell"/>
</dbReference>
<feature type="transmembrane region" description="Helical" evidence="6">
    <location>
        <begin position="181"/>
        <end position="202"/>
    </location>
</feature>
<keyword evidence="4 6" id="KW-1133">Transmembrane helix</keyword>
<dbReference type="GO" id="GO:0022857">
    <property type="term" value="F:transmembrane transporter activity"/>
    <property type="evidence" value="ECO:0007669"/>
    <property type="project" value="InterPro"/>
</dbReference>
<comment type="subcellular location">
    <subcellularLocation>
        <location evidence="1">Endomembrane system</location>
        <topology evidence="1">Multi-pass membrane protein</topology>
    </subcellularLocation>
</comment>
<dbReference type="InterPro" id="IPR011701">
    <property type="entry name" value="MFS"/>
</dbReference>
<dbReference type="PROSITE" id="PS50850">
    <property type="entry name" value="MFS"/>
    <property type="match status" value="1"/>
</dbReference>
<keyword evidence="5 6" id="KW-0472">Membrane</keyword>
<evidence type="ECO:0000259" key="7">
    <source>
        <dbReference type="PROSITE" id="PS50850"/>
    </source>
</evidence>
<protein>
    <recommendedName>
        <fullName evidence="7">Major facilitator superfamily (MFS) profile domain-containing protein</fullName>
    </recommendedName>
</protein>
<feature type="transmembrane region" description="Helical" evidence="6">
    <location>
        <begin position="314"/>
        <end position="335"/>
    </location>
</feature>
<dbReference type="EMBL" id="KI913133">
    <property type="protein sequence ID" value="ETV77360.1"/>
    <property type="molecule type" value="Genomic_DNA"/>
</dbReference>
<accession>W4GCG3</accession>
<feature type="transmembrane region" description="Helical" evidence="6">
    <location>
        <begin position="406"/>
        <end position="429"/>
    </location>
</feature>
<feature type="transmembrane region" description="Helical" evidence="6">
    <location>
        <begin position="142"/>
        <end position="160"/>
    </location>
</feature>
<reference evidence="8" key="1">
    <citation type="submission" date="2013-12" db="EMBL/GenBank/DDBJ databases">
        <title>The Genome Sequence of Aphanomyces astaci APO3.</title>
        <authorList>
            <consortium name="The Broad Institute Genomics Platform"/>
            <person name="Russ C."/>
            <person name="Tyler B."/>
            <person name="van West P."/>
            <person name="Dieguez-Uribeondo J."/>
            <person name="Young S.K."/>
            <person name="Zeng Q."/>
            <person name="Gargeya S."/>
            <person name="Fitzgerald M."/>
            <person name="Abouelleil A."/>
            <person name="Alvarado L."/>
            <person name="Chapman S.B."/>
            <person name="Gainer-Dewar J."/>
            <person name="Goldberg J."/>
            <person name="Griggs A."/>
            <person name="Gujja S."/>
            <person name="Hansen M."/>
            <person name="Howarth C."/>
            <person name="Imamovic A."/>
            <person name="Ireland A."/>
            <person name="Larimer J."/>
            <person name="McCowan C."/>
            <person name="Murphy C."/>
            <person name="Pearson M."/>
            <person name="Poon T.W."/>
            <person name="Priest M."/>
            <person name="Roberts A."/>
            <person name="Saif S."/>
            <person name="Shea T."/>
            <person name="Sykes S."/>
            <person name="Wortman J."/>
            <person name="Nusbaum C."/>
            <person name="Birren B."/>
        </authorList>
    </citation>
    <scope>NUCLEOTIDE SEQUENCE [LARGE SCALE GENOMIC DNA]</scope>
    <source>
        <strain evidence="8">APO3</strain>
    </source>
</reference>
<feature type="domain" description="Major facilitator superfamily (MFS) profile" evidence="7">
    <location>
        <begin position="40"/>
        <end position="458"/>
    </location>
</feature>
<dbReference type="PANTHER" id="PTHR23510:SF3">
    <property type="entry name" value="MAJOR FACILITATOR SUPERFAMILY DOMAIN-CONTAINING PROTEIN 8"/>
    <property type="match status" value="1"/>
</dbReference>
<organism evidence="8">
    <name type="scientific">Aphanomyces astaci</name>
    <name type="common">Crayfish plague agent</name>
    <dbReference type="NCBI Taxonomy" id="112090"/>
    <lineage>
        <taxon>Eukaryota</taxon>
        <taxon>Sar</taxon>
        <taxon>Stramenopiles</taxon>
        <taxon>Oomycota</taxon>
        <taxon>Saprolegniomycetes</taxon>
        <taxon>Saprolegniales</taxon>
        <taxon>Verrucalvaceae</taxon>
        <taxon>Aphanomyces</taxon>
    </lineage>
</organism>
<dbReference type="STRING" id="112090.W4GCG3"/>
<feature type="transmembrane region" description="Helical" evidence="6">
    <location>
        <begin position="342"/>
        <end position="363"/>
    </location>
</feature>
<dbReference type="GeneID" id="20810792"/>
<evidence type="ECO:0000313" key="8">
    <source>
        <dbReference type="EMBL" id="ETV77360.1"/>
    </source>
</evidence>
<dbReference type="Pfam" id="PF07690">
    <property type="entry name" value="MFS_1"/>
    <property type="match status" value="1"/>
</dbReference>
<dbReference type="SUPFAM" id="SSF103473">
    <property type="entry name" value="MFS general substrate transporter"/>
    <property type="match status" value="1"/>
</dbReference>
<name>W4GCG3_APHAT</name>
<evidence type="ECO:0000256" key="1">
    <source>
        <dbReference type="ARBA" id="ARBA00004127"/>
    </source>
</evidence>
<evidence type="ECO:0000256" key="6">
    <source>
        <dbReference type="SAM" id="Phobius"/>
    </source>
</evidence>
<dbReference type="InterPro" id="IPR020846">
    <property type="entry name" value="MFS_dom"/>
</dbReference>
<sequence>MPTPPPFPSRHLASETPYCSVHDNDVISRPAPRTSQWHVQMGAIYMSQFTAEAARGLVLPTLFLYCQSLGGSLEDMGRATSIFSIGRLASSVLLGWLCDRFSFRSVHIVCAIIGIFGNLLYVAPASFKSSPASTDTTPNAFVWLYASRFLVGFGAGNLSVCRANVAAMTPMRHRLQYMNRLAVVVFLGYALSPGIGGLFASLNIRIWEVPINAFTMPGLLLAALNLLSLVCMLVMFDNSIEASDSPSLSSQDDATPHAKLTDEDSLKRDSWGIAIFLLLNVVGRGVIASFETVLVPLHLQTLQAVSATSPQDPVHAVAAFQFFMGLLGLLTYVAVELWRDALADIAWLVLGLGGVAVGNALLLVEPPKWSVYCTAIYLVWSVGGPLLTAVTVAAFSKLLGAQPQGLWMGVFGSVGSAARIVVPVIPALFATLQPMFWINLGLSGFGIVMLTAFIVHSARRKAAREDAEPPSVCV</sequence>
<feature type="transmembrane region" description="Helical" evidence="6">
    <location>
        <begin position="273"/>
        <end position="294"/>
    </location>
</feature>
<dbReference type="AlphaFoldDB" id="W4GCG3"/>
<dbReference type="OrthoDB" id="370281at2759"/>
<evidence type="ECO:0000256" key="5">
    <source>
        <dbReference type="ARBA" id="ARBA00023136"/>
    </source>
</evidence>
<evidence type="ECO:0000256" key="4">
    <source>
        <dbReference type="ARBA" id="ARBA00022989"/>
    </source>
</evidence>